<keyword evidence="2" id="KW-1185">Reference proteome</keyword>
<reference evidence="1 2" key="1">
    <citation type="submission" date="2018-10" db="EMBL/GenBank/DDBJ databases">
        <title>Effects of UV and annual dynamics of microbial communities in freshwater RAS systems.</title>
        <authorList>
            <person name="Bekkelund A.K."/>
            <person name="Hansen B.R."/>
            <person name="Stokken H."/>
            <person name="Eriksen B.F."/>
            <person name="Kashulin N.A."/>
        </authorList>
    </citation>
    <scope>NUCLEOTIDE SEQUENCE [LARGE SCALE GENOMIC DNA]</scope>
    <source>
        <strain evidence="1 2">BHSEK</strain>
    </source>
</reference>
<dbReference type="EMBL" id="CP033019">
    <property type="protein sequence ID" value="AYM78122.1"/>
    <property type="molecule type" value="Genomic_DNA"/>
</dbReference>
<evidence type="ECO:0000313" key="1">
    <source>
        <dbReference type="EMBL" id="AYM78122.1"/>
    </source>
</evidence>
<dbReference type="Proteomes" id="UP000279594">
    <property type="component" value="Chromosome"/>
</dbReference>
<gene>
    <name evidence="1" type="ORF">D9M09_21765</name>
</gene>
<sequence>MPSTAMTKTNTPSPKRREEGVAKLTVNPFLDAEFYARMRDYTERDAAIIKELKAIAEIRAGNKQPDPRLAPSLAALRSTVKKGLSFGDMLERMAAGKEKGLWEPWMTTFGIEIRAVNYGAGPRNACLVLDLAANAPAHAMFAKAGIQNWRSLAADDCSVVRSEKATETTPLKVYAVFYLDPLPA</sequence>
<dbReference type="AlphaFoldDB" id="A0A3G2EDY8"/>
<evidence type="ECO:0000313" key="2">
    <source>
        <dbReference type="Proteomes" id="UP000279594"/>
    </source>
</evidence>
<accession>A0A3G2EDY8</accession>
<organism evidence="1 2">
    <name type="scientific">Janthinobacterium agaricidamnosum</name>
    <dbReference type="NCBI Taxonomy" id="55508"/>
    <lineage>
        <taxon>Bacteria</taxon>
        <taxon>Pseudomonadati</taxon>
        <taxon>Pseudomonadota</taxon>
        <taxon>Betaproteobacteria</taxon>
        <taxon>Burkholderiales</taxon>
        <taxon>Oxalobacteraceae</taxon>
        <taxon>Janthinobacterium</taxon>
    </lineage>
</organism>
<name>A0A3G2EDY8_9BURK</name>
<proteinExistence type="predicted"/>
<protein>
    <submittedName>
        <fullName evidence="1">Uncharacterized protein</fullName>
    </submittedName>
</protein>